<feature type="transmembrane region" description="Helical" evidence="1">
    <location>
        <begin position="147"/>
        <end position="169"/>
    </location>
</feature>
<feature type="transmembrane region" description="Helical" evidence="1">
    <location>
        <begin position="383"/>
        <end position="401"/>
    </location>
</feature>
<dbReference type="RefSeq" id="WP_067365303.1">
    <property type="nucleotide sequence ID" value="NZ_JBIUBN010000006.1"/>
</dbReference>
<dbReference type="Proteomes" id="UP000070620">
    <property type="component" value="Unassembled WGS sequence"/>
</dbReference>
<comment type="caution">
    <text evidence="2">The sequence shown here is derived from an EMBL/GenBank/DDBJ whole genome shotgun (WGS) entry which is preliminary data.</text>
</comment>
<dbReference type="PANTHER" id="PTHR36840:SF1">
    <property type="entry name" value="BLL5714 PROTEIN"/>
    <property type="match status" value="1"/>
</dbReference>
<feature type="transmembrane region" description="Helical" evidence="1">
    <location>
        <begin position="80"/>
        <end position="103"/>
    </location>
</feature>
<feature type="transmembrane region" description="Helical" evidence="1">
    <location>
        <begin position="49"/>
        <end position="68"/>
    </location>
</feature>
<feature type="transmembrane region" description="Helical" evidence="1">
    <location>
        <begin position="115"/>
        <end position="135"/>
    </location>
</feature>
<protein>
    <submittedName>
        <fullName evidence="2">Low temperature requirement protein A</fullName>
    </submittedName>
</protein>
<sequence>MAVETRSGLVRLGAPGSRVTRLELFYDLVFVFAFLNVTSLTGYYPSAANVFRCLLVLGLLWWCWTGFAGLGNAVRADQGLLPLVGFVTIAATFLLALSIPGAFGKRPGGLDGPLVFASCYFLVRASQLAVFGWIVRDDPARLRRWALLAVLPVVAGGLLVAAALVPPRIAHGGVATALQLGFWAGALLLEYGAGVTLGKAYWVVLSAGHWAERHALMVLIALGESIIALGLSQKFVTSQLPLTWPVVVAAVTGIAVTAALWWAYFDTLAPAAEQALHATRDPAARGRLARDVYTYLHLPIVAGIILFALGIKDLLVEAADPAAPPWGEPLGGFWIAVLYGGVALYLLSLVACGLRAVRVLRWRSLVAVAALAALAPVGARIAALHALVLLALVCVGLVLWGTRGEGSRRARVRQVALAEQEAAEVEASRWRHEHL</sequence>
<dbReference type="InterPro" id="IPR010640">
    <property type="entry name" value="Low_temperature_requirement_A"/>
</dbReference>
<keyword evidence="1" id="KW-0472">Membrane</keyword>
<organism evidence="2 3">
    <name type="scientific">Micromonospora rosaria</name>
    <dbReference type="NCBI Taxonomy" id="47874"/>
    <lineage>
        <taxon>Bacteria</taxon>
        <taxon>Bacillati</taxon>
        <taxon>Actinomycetota</taxon>
        <taxon>Actinomycetes</taxon>
        <taxon>Micromonosporales</taxon>
        <taxon>Micromonosporaceae</taxon>
        <taxon>Micromonospora</taxon>
    </lineage>
</organism>
<feature type="transmembrane region" description="Helical" evidence="1">
    <location>
        <begin position="331"/>
        <end position="352"/>
    </location>
</feature>
<feature type="transmembrane region" description="Helical" evidence="1">
    <location>
        <begin position="292"/>
        <end position="311"/>
    </location>
</feature>
<evidence type="ECO:0000256" key="1">
    <source>
        <dbReference type="SAM" id="Phobius"/>
    </source>
</evidence>
<keyword evidence="1" id="KW-1133">Transmembrane helix</keyword>
<feature type="transmembrane region" description="Helical" evidence="1">
    <location>
        <begin position="359"/>
        <end position="377"/>
    </location>
</feature>
<proteinExistence type="predicted"/>
<reference evidence="2 3" key="1">
    <citation type="submission" date="2016-01" db="EMBL/GenBank/DDBJ databases">
        <title>Whole genome sequence and analysis of Micromonospora rosaria DSM 803, which can produce antibacterial substance rosamicin.</title>
        <authorList>
            <person name="Yang H."/>
            <person name="He X."/>
            <person name="Zhu D."/>
        </authorList>
    </citation>
    <scope>NUCLEOTIDE SEQUENCE [LARGE SCALE GENOMIC DNA]</scope>
    <source>
        <strain evidence="2 3">DSM 803</strain>
    </source>
</reference>
<feature type="transmembrane region" description="Helical" evidence="1">
    <location>
        <begin position="24"/>
        <end position="43"/>
    </location>
</feature>
<dbReference type="EMBL" id="LRQV01000042">
    <property type="protein sequence ID" value="KXK61396.1"/>
    <property type="molecule type" value="Genomic_DNA"/>
</dbReference>
<dbReference type="AlphaFoldDB" id="A0A136PTC3"/>
<keyword evidence="1" id="KW-0812">Transmembrane</keyword>
<accession>A0A136PTC3</accession>
<feature type="transmembrane region" description="Helical" evidence="1">
    <location>
        <begin position="181"/>
        <end position="204"/>
    </location>
</feature>
<evidence type="ECO:0000313" key="2">
    <source>
        <dbReference type="EMBL" id="KXK61396.1"/>
    </source>
</evidence>
<feature type="transmembrane region" description="Helical" evidence="1">
    <location>
        <begin position="242"/>
        <end position="264"/>
    </location>
</feature>
<gene>
    <name evidence="2" type="ORF">AWW66_13880</name>
</gene>
<keyword evidence="3" id="KW-1185">Reference proteome</keyword>
<name>A0A136PTC3_9ACTN</name>
<feature type="transmembrane region" description="Helical" evidence="1">
    <location>
        <begin position="216"/>
        <end position="236"/>
    </location>
</feature>
<evidence type="ECO:0000313" key="3">
    <source>
        <dbReference type="Proteomes" id="UP000070620"/>
    </source>
</evidence>
<dbReference type="PANTHER" id="PTHR36840">
    <property type="entry name" value="BLL5714 PROTEIN"/>
    <property type="match status" value="1"/>
</dbReference>
<dbReference type="Pfam" id="PF06772">
    <property type="entry name" value="LtrA"/>
    <property type="match status" value="1"/>
</dbReference>